<dbReference type="PANTHER" id="PTHR43787">
    <property type="entry name" value="FEMO COFACTOR BIOSYNTHESIS PROTEIN NIFB-RELATED"/>
    <property type="match status" value="1"/>
</dbReference>
<dbReference type="GO" id="GO:0046872">
    <property type="term" value="F:metal ion binding"/>
    <property type="evidence" value="ECO:0007669"/>
    <property type="project" value="UniProtKB-KW"/>
</dbReference>
<dbReference type="Pfam" id="PF13186">
    <property type="entry name" value="SPASM"/>
    <property type="match status" value="1"/>
</dbReference>
<gene>
    <name evidence="8" type="ORF">V4D30_04285</name>
</gene>
<dbReference type="CDD" id="cd01335">
    <property type="entry name" value="Radical_SAM"/>
    <property type="match status" value="1"/>
</dbReference>
<dbReference type="SFLD" id="SFLDG01387">
    <property type="entry name" value="BtrN-like_SPASM_domain_contain"/>
    <property type="match status" value="1"/>
</dbReference>
<dbReference type="Gene3D" id="3.20.20.70">
    <property type="entry name" value="Aldolase class I"/>
    <property type="match status" value="1"/>
</dbReference>
<dbReference type="InterPro" id="IPR007197">
    <property type="entry name" value="rSAM"/>
</dbReference>
<dbReference type="AlphaFoldDB" id="A0AAU8H0Z6"/>
<keyword evidence="5" id="KW-0408">Iron</keyword>
<reference evidence="8" key="1">
    <citation type="submission" date="2024-01" db="EMBL/GenBank/DDBJ databases">
        <title>The first autotrophic representatives of the genus Thermodesulfovibrio.</title>
        <authorList>
            <person name="Maltseva A.I."/>
            <person name="Elcheninov A.G."/>
            <person name="Kublanov I.V."/>
            <person name="Lebedinsky A.V."/>
            <person name="Frolov E.N."/>
        </authorList>
    </citation>
    <scope>NUCLEOTIDE SEQUENCE</scope>
    <source>
        <strain evidence="8">3907-1M</strain>
    </source>
</reference>
<evidence type="ECO:0000256" key="4">
    <source>
        <dbReference type="ARBA" id="ARBA00022723"/>
    </source>
</evidence>
<accession>A0AAU8H0Z6</accession>
<evidence type="ECO:0000256" key="2">
    <source>
        <dbReference type="ARBA" id="ARBA00022485"/>
    </source>
</evidence>
<sequence>MKFIEKILMPRLDWIQIEISGLCNASCFYCPHTTHRRSWKGKNLSLYEFSLIEPYLKKVKLLYLQGWGEPFCNPDFFKFVEIAKKHGCKVGTTTNGMLIEQFHIERIIDLQIDVIAFSLTGIKQNDTLRSGTKIDRVFKVIEQLDKMKIKKGVSNPKIHIAYMLLRSNLEELEEIPESFSKRGIDHVVVSLLDFIPESFLSNESLVPQTEEEFNILKNKALNVIKEGKKFDLSISFNIPHPFRKGKTCSENPLNSVFINSLGYVSPCVFTGVPAEGFKSIYFGRITEKTLPSILRNSKDFRKKFISNNSTLACNICPKRRILEL</sequence>
<name>A0AAU8H0Z6_9BACT</name>
<keyword evidence="2" id="KW-0004">4Fe-4S</keyword>
<dbReference type="Pfam" id="PF04055">
    <property type="entry name" value="Radical_SAM"/>
    <property type="match status" value="1"/>
</dbReference>
<feature type="domain" description="Radical SAM core" evidence="7">
    <location>
        <begin position="7"/>
        <end position="233"/>
    </location>
</feature>
<keyword evidence="3" id="KW-0949">S-adenosyl-L-methionine</keyword>
<dbReference type="EMBL" id="CP144373">
    <property type="protein sequence ID" value="XCH47498.1"/>
    <property type="molecule type" value="Genomic_DNA"/>
</dbReference>
<dbReference type="KEGG" id="taut:V4D30_04285"/>
<evidence type="ECO:0000256" key="5">
    <source>
        <dbReference type="ARBA" id="ARBA00023004"/>
    </source>
</evidence>
<evidence type="ECO:0000256" key="3">
    <source>
        <dbReference type="ARBA" id="ARBA00022691"/>
    </source>
</evidence>
<dbReference type="PANTHER" id="PTHR43787:SF10">
    <property type="entry name" value="COFACTOR MODIFYING PROTEIN"/>
    <property type="match status" value="1"/>
</dbReference>
<dbReference type="InterPro" id="IPR023885">
    <property type="entry name" value="4Fe4S-binding_SPASM_dom"/>
</dbReference>
<evidence type="ECO:0000313" key="8">
    <source>
        <dbReference type="EMBL" id="XCH47498.1"/>
    </source>
</evidence>
<evidence type="ECO:0000256" key="6">
    <source>
        <dbReference type="ARBA" id="ARBA00023014"/>
    </source>
</evidence>
<evidence type="ECO:0000259" key="7">
    <source>
        <dbReference type="PROSITE" id="PS51918"/>
    </source>
</evidence>
<dbReference type="PROSITE" id="PS51918">
    <property type="entry name" value="RADICAL_SAM"/>
    <property type="match status" value="1"/>
</dbReference>
<dbReference type="InterPro" id="IPR013785">
    <property type="entry name" value="Aldolase_TIM"/>
</dbReference>
<comment type="cofactor">
    <cofactor evidence="1">
        <name>[4Fe-4S] cluster</name>
        <dbReference type="ChEBI" id="CHEBI:49883"/>
    </cofactor>
</comment>
<dbReference type="RefSeq" id="WP_353685021.1">
    <property type="nucleotide sequence ID" value="NZ_CP144373.1"/>
</dbReference>
<dbReference type="GO" id="GO:0051539">
    <property type="term" value="F:4 iron, 4 sulfur cluster binding"/>
    <property type="evidence" value="ECO:0007669"/>
    <property type="project" value="UniProtKB-KW"/>
</dbReference>
<evidence type="ECO:0000256" key="1">
    <source>
        <dbReference type="ARBA" id="ARBA00001966"/>
    </source>
</evidence>
<dbReference type="InterPro" id="IPR034391">
    <property type="entry name" value="AdoMet-like_SPASM_containing"/>
</dbReference>
<keyword evidence="6" id="KW-0411">Iron-sulfur</keyword>
<organism evidence="8">
    <name type="scientific">Thermodesulfovibrio autotrophicus</name>
    <dbReference type="NCBI Taxonomy" id="3118333"/>
    <lineage>
        <taxon>Bacteria</taxon>
        <taxon>Pseudomonadati</taxon>
        <taxon>Nitrospirota</taxon>
        <taxon>Thermodesulfovibrionia</taxon>
        <taxon>Thermodesulfovibrionales</taxon>
        <taxon>Thermodesulfovibrionaceae</taxon>
        <taxon>Thermodesulfovibrio</taxon>
    </lineage>
</organism>
<dbReference type="SUPFAM" id="SSF102114">
    <property type="entry name" value="Radical SAM enzymes"/>
    <property type="match status" value="1"/>
</dbReference>
<dbReference type="GO" id="GO:0003824">
    <property type="term" value="F:catalytic activity"/>
    <property type="evidence" value="ECO:0007669"/>
    <property type="project" value="InterPro"/>
</dbReference>
<protein>
    <submittedName>
        <fullName evidence="8">Radical SAM protein</fullName>
    </submittedName>
</protein>
<proteinExistence type="predicted"/>
<keyword evidence="4" id="KW-0479">Metal-binding</keyword>
<dbReference type="InterPro" id="IPR058240">
    <property type="entry name" value="rSAM_sf"/>
</dbReference>
<dbReference type="SFLD" id="SFLDS00029">
    <property type="entry name" value="Radical_SAM"/>
    <property type="match status" value="1"/>
</dbReference>
<dbReference type="SFLD" id="SFLDG01067">
    <property type="entry name" value="SPASM/twitch_domain_containing"/>
    <property type="match status" value="1"/>
</dbReference>